<proteinExistence type="predicted"/>
<reference evidence="3" key="1">
    <citation type="submission" date="2017-01" db="EMBL/GenBank/DDBJ databases">
        <authorList>
            <person name="Varghese N."/>
            <person name="Submissions S."/>
        </authorList>
    </citation>
    <scope>NUCLEOTIDE SEQUENCE [LARGE SCALE GENOMIC DNA]</scope>
    <source>
        <strain evidence="3">ATCC 12950</strain>
    </source>
</reference>
<dbReference type="AlphaFoldDB" id="A0A1N7HL08"/>
<organism evidence="2 3">
    <name type="scientific">Microbispora rosea</name>
    <dbReference type="NCBI Taxonomy" id="58117"/>
    <lineage>
        <taxon>Bacteria</taxon>
        <taxon>Bacillati</taxon>
        <taxon>Actinomycetota</taxon>
        <taxon>Actinomycetes</taxon>
        <taxon>Streptosporangiales</taxon>
        <taxon>Streptosporangiaceae</taxon>
        <taxon>Microbispora</taxon>
    </lineage>
</organism>
<sequence>MVRVVLRVGLLRRVAATVWPPPGGRGHSEEKAASKAASGGVMAFSERM</sequence>
<dbReference type="Proteomes" id="UP000186096">
    <property type="component" value="Unassembled WGS sequence"/>
</dbReference>
<dbReference type="EMBL" id="FTNI01000067">
    <property type="protein sequence ID" value="SIS25360.1"/>
    <property type="molecule type" value="Genomic_DNA"/>
</dbReference>
<feature type="region of interest" description="Disordered" evidence="1">
    <location>
        <begin position="21"/>
        <end position="48"/>
    </location>
</feature>
<name>A0A1N7HL08_9ACTN</name>
<accession>A0A1N7HL08</accession>
<keyword evidence="3" id="KW-1185">Reference proteome</keyword>
<gene>
    <name evidence="2" type="ORF">SAMN05421833_1674</name>
</gene>
<protein>
    <submittedName>
        <fullName evidence="2">Uncharacterized protein</fullName>
    </submittedName>
</protein>
<evidence type="ECO:0000313" key="2">
    <source>
        <dbReference type="EMBL" id="SIS25360.1"/>
    </source>
</evidence>
<evidence type="ECO:0000256" key="1">
    <source>
        <dbReference type="SAM" id="MobiDB-lite"/>
    </source>
</evidence>
<evidence type="ECO:0000313" key="3">
    <source>
        <dbReference type="Proteomes" id="UP000186096"/>
    </source>
</evidence>